<dbReference type="HOGENOM" id="CLU_3229785_0_0_9"/>
<gene>
    <name evidence="1" type="ORF">BACPEC_00570</name>
</gene>
<dbReference type="EMBL" id="ABVQ01000034">
    <property type="protein sequence ID" value="EEC58438.1"/>
    <property type="molecule type" value="Genomic_DNA"/>
</dbReference>
<keyword evidence="2" id="KW-1185">Reference proteome</keyword>
<dbReference type="STRING" id="483218.BACPEC_00570"/>
<comment type="caution">
    <text evidence="1">The sequence shown here is derived from an EMBL/GenBank/DDBJ whole genome shotgun (WGS) entry which is preliminary data.</text>
</comment>
<dbReference type="Proteomes" id="UP000003136">
    <property type="component" value="Unassembled WGS sequence"/>
</dbReference>
<evidence type="ECO:0000313" key="1">
    <source>
        <dbReference type="EMBL" id="EEC58438.1"/>
    </source>
</evidence>
<sequence length="43" mass="5202">MISYIINALYACYRHSVNYTRIQRTSQDIITLIDFLIFLSYHM</sequence>
<accession>B7APG4</accession>
<reference evidence="1 2" key="2">
    <citation type="submission" date="2008-11" db="EMBL/GenBank/DDBJ databases">
        <authorList>
            <person name="Fulton L."/>
            <person name="Clifton S."/>
            <person name="Fulton B."/>
            <person name="Xu J."/>
            <person name="Minx P."/>
            <person name="Pepin K.H."/>
            <person name="Johnson M."/>
            <person name="Bhonagiri V."/>
            <person name="Nash W.E."/>
            <person name="Mardis E.R."/>
            <person name="Wilson R.K."/>
        </authorList>
    </citation>
    <scope>NUCLEOTIDE SEQUENCE [LARGE SCALE GENOMIC DNA]</scope>
    <source>
        <strain evidence="1 2">ATCC 43243</strain>
    </source>
</reference>
<dbReference type="AlphaFoldDB" id="B7APG4"/>
<name>B7APG4_9FIRM</name>
<evidence type="ECO:0000313" key="2">
    <source>
        <dbReference type="Proteomes" id="UP000003136"/>
    </source>
</evidence>
<reference evidence="1 2" key="1">
    <citation type="submission" date="2008-11" db="EMBL/GenBank/DDBJ databases">
        <title>Draft genome sequence of Bacteroides pectinophilus (ATCC 43243).</title>
        <authorList>
            <person name="Sudarsanam P."/>
            <person name="Ley R."/>
            <person name="Guruge J."/>
            <person name="Turnbaugh P.J."/>
            <person name="Mahowald M."/>
            <person name="Liep D."/>
            <person name="Gordon J."/>
        </authorList>
    </citation>
    <scope>NUCLEOTIDE SEQUENCE [LARGE SCALE GENOMIC DNA]</scope>
    <source>
        <strain evidence="1 2">ATCC 43243</strain>
    </source>
</reference>
<protein>
    <submittedName>
        <fullName evidence="1">Uncharacterized protein</fullName>
    </submittedName>
</protein>
<organism evidence="1 2">
    <name type="scientific">[Bacteroides] pectinophilus ATCC 43243</name>
    <dbReference type="NCBI Taxonomy" id="483218"/>
    <lineage>
        <taxon>Bacteria</taxon>
        <taxon>Bacillati</taxon>
        <taxon>Bacillota</taxon>
        <taxon>Clostridia</taxon>
        <taxon>Eubacteriales</taxon>
    </lineage>
</organism>
<proteinExistence type="predicted"/>